<dbReference type="Gene3D" id="3.10.120.10">
    <property type="entry name" value="Cytochrome b5-like heme/steroid binding domain"/>
    <property type="match status" value="1"/>
</dbReference>
<dbReference type="GO" id="GO:0006636">
    <property type="term" value="P:unsaturated fatty acid biosynthetic process"/>
    <property type="evidence" value="ECO:0007669"/>
    <property type="project" value="UniProtKB-ARBA"/>
</dbReference>
<dbReference type="PROSITE" id="PS50255">
    <property type="entry name" value="CYTOCHROME_B5_2"/>
    <property type="match status" value="1"/>
</dbReference>
<dbReference type="InterPro" id="IPR036400">
    <property type="entry name" value="Cyt_B5-like_heme/steroid_sf"/>
</dbReference>
<comment type="caution">
    <text evidence="6">The sequence shown here is derived from an EMBL/GenBank/DDBJ whole genome shotgun (WGS) entry which is preliminary data.</text>
</comment>
<organism evidence="6 7">
    <name type="scientific">Tribonema minus</name>
    <dbReference type="NCBI Taxonomy" id="303371"/>
    <lineage>
        <taxon>Eukaryota</taxon>
        <taxon>Sar</taxon>
        <taxon>Stramenopiles</taxon>
        <taxon>Ochrophyta</taxon>
        <taxon>PX clade</taxon>
        <taxon>Xanthophyceae</taxon>
        <taxon>Tribonematales</taxon>
        <taxon>Tribonemataceae</taxon>
        <taxon>Tribonema</taxon>
    </lineage>
</organism>
<keyword evidence="7" id="KW-1185">Reference proteome</keyword>
<sequence length="482" mass="54886">MPPQAEVRDFPADGLRRRQGSATTVPDDASERVYTWQEVAKHNTAHSAWVIVGSKVYDLTSWVDNHPGGREVLLLMAGRDATAAFESYHPFTDKPRKILGKFEVGAVSNHEFPQYRPDSGFYSTMNKRLAAYFKENKLNPKSPWPGVWRMILVSACAVACFLACNNFWAGALPPWARVLAAAAFGVLQAMPLLHVMHDSSHTAFGNSQAWWSYGGRLFMDFYAGANMTSWHYQHVVGHHIYTNVYQADPDLPVADEGDPRRLVDRQTWKPLYQYQHLYLPPLYGILGLKFRIQDLTDTFFGGKNGPVRVNPISTYRWAEMWLSKIVWALWRIVLPLKCFDISQGQFWALFLVSEWMTGYFLAFNFQVSHVSTECEYPLGEKHSEAISDEWAVSQVKSSVDYGHDSWLTAFFSGALNYQVTHHLYPGVSQYHYPAIAPIIKQTCKEFGVEYRCLPNFASAFWAHIKHLKNMGERGVPAEVHMG</sequence>
<dbReference type="CDD" id="cd03506">
    <property type="entry name" value="Delta6-FADS-like"/>
    <property type="match status" value="1"/>
</dbReference>
<accession>A0A835Z094</accession>
<evidence type="ECO:0000256" key="2">
    <source>
        <dbReference type="ARBA" id="ARBA00022723"/>
    </source>
</evidence>
<keyword evidence="2" id="KW-0479">Metal-binding</keyword>
<dbReference type="SUPFAM" id="SSF55856">
    <property type="entry name" value="Cytochrome b5-like heme/steroid binding domain"/>
    <property type="match status" value="1"/>
</dbReference>
<dbReference type="PIRSF" id="PIRSF015921">
    <property type="entry name" value="FA_sphinglp_des"/>
    <property type="match status" value="1"/>
</dbReference>
<dbReference type="PANTHER" id="PTHR19353">
    <property type="entry name" value="FATTY ACID DESATURASE 2"/>
    <property type="match status" value="1"/>
</dbReference>
<dbReference type="PANTHER" id="PTHR19353:SF19">
    <property type="entry name" value="DELTA(5) FATTY ACID DESATURASE C-RELATED"/>
    <property type="match status" value="1"/>
</dbReference>
<evidence type="ECO:0000313" key="7">
    <source>
        <dbReference type="Proteomes" id="UP000664859"/>
    </source>
</evidence>
<dbReference type="Pfam" id="PF00487">
    <property type="entry name" value="FA_desaturase"/>
    <property type="match status" value="1"/>
</dbReference>
<dbReference type="PRINTS" id="PR00363">
    <property type="entry name" value="CYTOCHROMEB5"/>
</dbReference>
<gene>
    <name evidence="6" type="ORF">JKP88DRAFT_269011</name>
</gene>
<dbReference type="InterPro" id="IPR012171">
    <property type="entry name" value="Fatty_acid_desaturase"/>
</dbReference>
<dbReference type="GO" id="GO:0046872">
    <property type="term" value="F:metal ion binding"/>
    <property type="evidence" value="ECO:0007669"/>
    <property type="project" value="UniProtKB-KW"/>
</dbReference>
<dbReference type="EMBL" id="JAFCMP010000223">
    <property type="protein sequence ID" value="KAG5183262.1"/>
    <property type="molecule type" value="Genomic_DNA"/>
</dbReference>
<keyword evidence="1" id="KW-0349">Heme</keyword>
<dbReference type="Proteomes" id="UP000664859">
    <property type="component" value="Unassembled WGS sequence"/>
</dbReference>
<feature type="domain" description="Cytochrome b5 heme-binding" evidence="5">
    <location>
        <begin position="31"/>
        <end position="108"/>
    </location>
</feature>
<feature type="compositionally biased region" description="Basic and acidic residues" evidence="4">
    <location>
        <begin position="1"/>
        <end position="16"/>
    </location>
</feature>
<dbReference type="GO" id="GO:0042759">
    <property type="term" value="P:long-chain fatty acid biosynthetic process"/>
    <property type="evidence" value="ECO:0007669"/>
    <property type="project" value="UniProtKB-ARBA"/>
</dbReference>
<evidence type="ECO:0000313" key="6">
    <source>
        <dbReference type="EMBL" id="KAG5183262.1"/>
    </source>
</evidence>
<protein>
    <submittedName>
        <fullName evidence="6">Fatty acid desaturase</fullName>
    </submittedName>
</protein>
<dbReference type="FunFam" id="3.10.120.10:FF:000007">
    <property type="entry name" value="Sulfite oxidase, mitochondrial"/>
    <property type="match status" value="1"/>
</dbReference>
<dbReference type="Pfam" id="PF00173">
    <property type="entry name" value="Cyt-b5"/>
    <property type="match status" value="1"/>
</dbReference>
<dbReference type="InterPro" id="IPR005804">
    <property type="entry name" value="FA_desaturase_dom"/>
</dbReference>
<dbReference type="GO" id="GO:0016717">
    <property type="term" value="F:oxidoreductase activity, acting on paired donors, with oxidation of a pair of donors resulting in the reduction of molecular oxygen to two molecules of water"/>
    <property type="evidence" value="ECO:0007669"/>
    <property type="project" value="TreeGrafter"/>
</dbReference>
<keyword evidence="3" id="KW-0408">Iron</keyword>
<evidence type="ECO:0000259" key="5">
    <source>
        <dbReference type="PROSITE" id="PS50255"/>
    </source>
</evidence>
<dbReference type="SMART" id="SM01117">
    <property type="entry name" value="Cyt-b5"/>
    <property type="match status" value="1"/>
</dbReference>
<dbReference type="InterPro" id="IPR001199">
    <property type="entry name" value="Cyt_B5-like_heme/steroid-bd"/>
</dbReference>
<dbReference type="AlphaFoldDB" id="A0A835Z094"/>
<dbReference type="GO" id="GO:0016020">
    <property type="term" value="C:membrane"/>
    <property type="evidence" value="ECO:0007669"/>
    <property type="project" value="TreeGrafter"/>
</dbReference>
<proteinExistence type="predicted"/>
<dbReference type="OrthoDB" id="260519at2759"/>
<reference evidence="6" key="1">
    <citation type="submission" date="2021-02" db="EMBL/GenBank/DDBJ databases">
        <title>First Annotated Genome of the Yellow-green Alga Tribonema minus.</title>
        <authorList>
            <person name="Mahan K.M."/>
        </authorList>
    </citation>
    <scope>NUCLEOTIDE SEQUENCE</scope>
    <source>
        <strain evidence="6">UTEX B ZZ1240</strain>
    </source>
</reference>
<evidence type="ECO:0000256" key="1">
    <source>
        <dbReference type="ARBA" id="ARBA00022617"/>
    </source>
</evidence>
<evidence type="ECO:0000256" key="3">
    <source>
        <dbReference type="ARBA" id="ARBA00023004"/>
    </source>
</evidence>
<name>A0A835Z094_9STRA</name>
<evidence type="ECO:0000256" key="4">
    <source>
        <dbReference type="SAM" id="MobiDB-lite"/>
    </source>
</evidence>
<feature type="region of interest" description="Disordered" evidence="4">
    <location>
        <begin position="1"/>
        <end position="26"/>
    </location>
</feature>